<protein>
    <submittedName>
        <fullName evidence="1">Uncharacterized protein</fullName>
    </submittedName>
</protein>
<gene>
    <name evidence="1" type="ORF">LABALGLTS371_10080</name>
</gene>
<name>A0A5C6M9S9_9LACO</name>
<dbReference type="RefSeq" id="WP_146302762.1">
    <property type="nucleotide sequence ID" value="NZ_JANXKU010000004.1"/>
</dbReference>
<evidence type="ECO:0000313" key="2">
    <source>
        <dbReference type="Proteomes" id="UP000321659"/>
    </source>
</evidence>
<evidence type="ECO:0000313" key="1">
    <source>
        <dbReference type="EMBL" id="TWW10835.1"/>
    </source>
</evidence>
<dbReference type="AlphaFoldDB" id="A0A5C6M9S9"/>
<comment type="caution">
    <text evidence="1">The sequence shown here is derived from an EMBL/GenBank/DDBJ whole genome shotgun (WGS) entry which is preliminary data.</text>
</comment>
<accession>A0A5C6M9S9</accession>
<reference evidence="1 2" key="1">
    <citation type="submission" date="2019-04" db="EMBL/GenBank/DDBJ databases">
        <title>In vitro growth and metabolic characteristics of meat-borne Lactobacillus algidus strains.</title>
        <authorList>
            <person name="Sade E."/>
            <person name="Per J."/>
            <person name="Tytti H."/>
            <person name="Johanna B.K."/>
        </authorList>
    </citation>
    <scope>NUCLEOTIDE SEQUENCE [LARGE SCALE GENOMIC DNA]</scope>
    <source>
        <strain evidence="1 2">LTS37-1</strain>
    </source>
</reference>
<dbReference type="EMBL" id="SRRQ01000007">
    <property type="protein sequence ID" value="TWW10835.1"/>
    <property type="molecule type" value="Genomic_DNA"/>
</dbReference>
<proteinExistence type="predicted"/>
<sequence>MIIKNITLKVEYYRMRDANNRLVRTKYFLINSDTTIEEARKNLQAAPFVEDFSTTLTFSKFTDKGKLSKQDDSYSEDNAILAEDEFARISKLEESIEEDTARALILKDIINNADFNGELSTIKTKNSHSDWYKNGGDLNSVSVYNTQVPTSVVKEAIELQAIRKKYQGSEIFDFGKTAYVTVTERVADHDNGKF</sequence>
<organism evidence="1 2">
    <name type="scientific">Dellaglioa algida</name>
    <dbReference type="NCBI Taxonomy" id="105612"/>
    <lineage>
        <taxon>Bacteria</taxon>
        <taxon>Bacillati</taxon>
        <taxon>Bacillota</taxon>
        <taxon>Bacilli</taxon>
        <taxon>Lactobacillales</taxon>
        <taxon>Lactobacillaceae</taxon>
        <taxon>Dellaglioa</taxon>
    </lineage>
</organism>
<dbReference type="Proteomes" id="UP000321659">
    <property type="component" value="Unassembled WGS sequence"/>
</dbReference>